<evidence type="ECO:0000256" key="3">
    <source>
        <dbReference type="ARBA" id="ARBA00022737"/>
    </source>
</evidence>
<feature type="domain" description="Disease resistance R13L4/SHOC-2-like LRR" evidence="5">
    <location>
        <begin position="212"/>
        <end position="321"/>
    </location>
</feature>
<feature type="region of interest" description="Disordered" evidence="4">
    <location>
        <begin position="23"/>
        <end position="45"/>
    </location>
</feature>
<dbReference type="PANTHER" id="PTHR48060:SF21">
    <property type="entry name" value="L DOMAIN-LIKE PROTEIN"/>
    <property type="match status" value="1"/>
</dbReference>
<accession>A0A134B8E8</accession>
<dbReference type="InterPro" id="IPR053211">
    <property type="entry name" value="DNA_repair-toleration"/>
</dbReference>
<dbReference type="RefSeq" id="WP_060935380.1">
    <property type="nucleotide sequence ID" value="NZ_KQ960446.1"/>
</dbReference>
<evidence type="ECO:0000256" key="1">
    <source>
        <dbReference type="ARBA" id="ARBA00022614"/>
    </source>
</evidence>
<evidence type="ECO:0000256" key="2">
    <source>
        <dbReference type="ARBA" id="ARBA00022729"/>
    </source>
</evidence>
<dbReference type="InterPro" id="IPR055414">
    <property type="entry name" value="LRR_R13L4/SHOC2-like"/>
</dbReference>
<dbReference type="SUPFAM" id="SSF52058">
    <property type="entry name" value="L domain-like"/>
    <property type="match status" value="1"/>
</dbReference>
<evidence type="ECO:0000259" key="5">
    <source>
        <dbReference type="Pfam" id="PF23598"/>
    </source>
</evidence>
<dbReference type="InterPro" id="IPR001611">
    <property type="entry name" value="Leu-rich_rpt"/>
</dbReference>
<dbReference type="PROSITE" id="PS51257">
    <property type="entry name" value="PROKAR_LIPOPROTEIN"/>
    <property type="match status" value="1"/>
</dbReference>
<evidence type="ECO:0000313" key="6">
    <source>
        <dbReference type="EMBL" id="KXB76214.1"/>
    </source>
</evidence>
<keyword evidence="3" id="KW-0677">Repeat</keyword>
<dbReference type="Gene3D" id="3.80.10.10">
    <property type="entry name" value="Ribonuclease Inhibitor"/>
    <property type="match status" value="2"/>
</dbReference>
<keyword evidence="1" id="KW-0433">Leucine-rich repeat</keyword>
<name>A0A134B8E8_9PORP</name>
<dbReference type="PATRIC" id="fig|322095.3.peg.1042"/>
<dbReference type="OrthoDB" id="627712at2"/>
<dbReference type="Pfam" id="PF23598">
    <property type="entry name" value="LRR_14"/>
    <property type="match status" value="1"/>
</dbReference>
<reference evidence="7" key="1">
    <citation type="submission" date="2016-01" db="EMBL/GenBank/DDBJ databases">
        <authorList>
            <person name="Mitreva M."/>
            <person name="Pepin K.H."/>
            <person name="Mihindukulasuriya K.A."/>
            <person name="Fulton R."/>
            <person name="Fronick C."/>
            <person name="O'Laughlin M."/>
            <person name="Miner T."/>
            <person name="Herter B."/>
            <person name="Rosa B.A."/>
            <person name="Cordes M."/>
            <person name="Tomlinson C."/>
            <person name="Wollam A."/>
            <person name="Palsikar V.B."/>
            <person name="Mardis E.R."/>
            <person name="Wilson R.K."/>
        </authorList>
    </citation>
    <scope>NUCLEOTIDE SEQUENCE [LARGE SCALE GENOMIC DNA]</scope>
    <source>
        <strain evidence="7">KA00683</strain>
    </source>
</reference>
<evidence type="ECO:0000256" key="4">
    <source>
        <dbReference type="SAM" id="MobiDB-lite"/>
    </source>
</evidence>
<evidence type="ECO:0000313" key="7">
    <source>
        <dbReference type="Proteomes" id="UP000070224"/>
    </source>
</evidence>
<gene>
    <name evidence="6" type="ORF">HMPREF3185_01055</name>
</gene>
<keyword evidence="2" id="KW-0732">Signal</keyword>
<dbReference type="Pfam" id="PF00560">
    <property type="entry name" value="LRR_1"/>
    <property type="match status" value="1"/>
</dbReference>
<organism evidence="6 7">
    <name type="scientific">Porphyromonas somerae</name>
    <dbReference type="NCBI Taxonomy" id="322095"/>
    <lineage>
        <taxon>Bacteria</taxon>
        <taxon>Pseudomonadati</taxon>
        <taxon>Bacteroidota</taxon>
        <taxon>Bacteroidia</taxon>
        <taxon>Bacteroidales</taxon>
        <taxon>Porphyromonadaceae</taxon>
        <taxon>Porphyromonas</taxon>
    </lineage>
</organism>
<comment type="caution">
    <text evidence="6">The sequence shown here is derived from an EMBL/GenBank/DDBJ whole genome shotgun (WGS) entry which is preliminary data.</text>
</comment>
<dbReference type="EMBL" id="LSDK01000075">
    <property type="protein sequence ID" value="KXB76214.1"/>
    <property type="molecule type" value="Genomic_DNA"/>
</dbReference>
<dbReference type="AlphaFoldDB" id="A0A134B8E8"/>
<dbReference type="Proteomes" id="UP000070224">
    <property type="component" value="Unassembled WGS sequence"/>
</dbReference>
<keyword evidence="7" id="KW-1185">Reference proteome</keyword>
<sequence length="447" mass="47930">MKKTLLSTLALIALGGVVTSCGKEQKDAPQPAGNTSARATELPAGETITGSIQTDSLALVDLYKSLDGMGWSHSNNWNSSRPVATWAGVQVSDVAGAPRVTALYLGGNKLRGTLPKSIGQLTALRSLQLQYNRELTGTIPAELYQLTHLRSLRLRFTSLTGEVSPAIGKLTELDTLDLSNSRYDLSMWWNGDPATAKEHRPNEKTLTGSLPREIGQLTKVRYLDLSFQGFTGALPTEIGALKSLKHLSLYGCRLSGELPASLGDLDQLEYLSAGLNDFSGELPASLGSLKRIREIHISGNKLTGAIPASLGALKTLQQLNLAGNQLTGTIPAELSQLEGLYVIDLSRNKLSGSIPTDFGGAQQELLLAANLSHNELTGAIPARIKRYLPEAAKYAHIHGLPDYGYTLFVLSGNKLSGTIPAEYLAYPKTLQLLLPQQAGYGFSNEPK</sequence>
<dbReference type="InterPro" id="IPR032675">
    <property type="entry name" value="LRR_dom_sf"/>
</dbReference>
<dbReference type="FunFam" id="3.80.10.10:FF:000041">
    <property type="entry name" value="LRR receptor-like serine/threonine-protein kinase ERECTA"/>
    <property type="match status" value="3"/>
</dbReference>
<proteinExistence type="predicted"/>
<dbReference type="PANTHER" id="PTHR48060">
    <property type="entry name" value="DNA DAMAGE-REPAIR/TOLERATION PROTEIN DRT100"/>
    <property type="match status" value="1"/>
</dbReference>
<dbReference type="Pfam" id="PF13855">
    <property type="entry name" value="LRR_8"/>
    <property type="match status" value="1"/>
</dbReference>
<dbReference type="STRING" id="322095.HMPREF3185_01055"/>
<protein>
    <submittedName>
        <fullName evidence="6">Leucine Rich repeat-containing domain protein</fullName>
    </submittedName>
</protein>
<dbReference type="GO" id="GO:0030313">
    <property type="term" value="C:cell envelope"/>
    <property type="evidence" value="ECO:0007669"/>
    <property type="project" value="UniProtKB-SubCell"/>
</dbReference>